<feature type="signal peptide" evidence="1">
    <location>
        <begin position="1"/>
        <end position="20"/>
    </location>
</feature>
<dbReference type="STRING" id="926562.Oweho_2656"/>
<protein>
    <recommendedName>
        <fullName evidence="4">Ig-like domain-containing protein</fullName>
    </recommendedName>
</protein>
<dbReference type="EMBL" id="CP003156">
    <property type="protein sequence ID" value="AEV33620.1"/>
    <property type="molecule type" value="Genomic_DNA"/>
</dbReference>
<evidence type="ECO:0000313" key="3">
    <source>
        <dbReference type="Proteomes" id="UP000005631"/>
    </source>
</evidence>
<dbReference type="NCBIfam" id="TIGR04131">
    <property type="entry name" value="Bac_Flav_CTERM"/>
    <property type="match status" value="1"/>
</dbReference>
<dbReference type="PATRIC" id="fig|926562.3.peg.2670"/>
<reference evidence="2 3" key="1">
    <citation type="journal article" date="2012" name="Stand. Genomic Sci.">
        <title>Genome sequence of the orange-pigmented seawater bacterium Owenweeksia hongkongensis type strain (UST20020801(T)).</title>
        <authorList>
            <person name="Riedel T."/>
            <person name="Held B."/>
            <person name="Nolan M."/>
            <person name="Lucas S."/>
            <person name="Lapidus A."/>
            <person name="Tice H."/>
            <person name="Del Rio T.G."/>
            <person name="Cheng J.F."/>
            <person name="Han C."/>
            <person name="Tapia R."/>
            <person name="Goodwin L.A."/>
            <person name="Pitluck S."/>
            <person name="Liolios K."/>
            <person name="Mavromatis K."/>
            <person name="Pagani I."/>
            <person name="Ivanova N."/>
            <person name="Mikhailova N."/>
            <person name="Pati A."/>
            <person name="Chen A."/>
            <person name="Palaniappan K."/>
            <person name="Rohde M."/>
            <person name="Tindall B.J."/>
            <person name="Detter J.C."/>
            <person name="Goker M."/>
            <person name="Woyke T."/>
            <person name="Bristow J."/>
            <person name="Eisen J.A."/>
            <person name="Markowitz V."/>
            <person name="Hugenholtz P."/>
            <person name="Klenk H.P."/>
            <person name="Kyrpides N.C."/>
        </authorList>
    </citation>
    <scope>NUCLEOTIDE SEQUENCE</scope>
    <source>
        <strain evidence="3">DSM 17368 / JCM 12287 / NRRL B-23963</strain>
    </source>
</reference>
<dbReference type="Proteomes" id="UP000005631">
    <property type="component" value="Chromosome"/>
</dbReference>
<dbReference type="AlphaFoldDB" id="G8R912"/>
<dbReference type="Pfam" id="PF13585">
    <property type="entry name" value="CHU_C"/>
    <property type="match status" value="1"/>
</dbReference>
<accession>G8R912</accession>
<dbReference type="RefSeq" id="WP_014202969.1">
    <property type="nucleotide sequence ID" value="NC_016599.1"/>
</dbReference>
<gene>
    <name evidence="2" type="ordered locus">Oweho_2656</name>
</gene>
<evidence type="ECO:0000313" key="2">
    <source>
        <dbReference type="EMBL" id="AEV33620.1"/>
    </source>
</evidence>
<dbReference type="InterPro" id="IPR026341">
    <property type="entry name" value="T9SS_type_B"/>
</dbReference>
<sequence length="1233" mass="135521">MFRIITFCLSFVLAAVNLQAEDFCVPVINWSKSVSFCQGNSITLNAYNPNSTYIWSTNANTSSISVNTSGTYWVTVTNSCGSTSDTIDVYVDQALNISLGADRAVCASSNPKLTVPYSPATTYKWQDNSTSNEINITQSGKYYVKVTNSCGTYSDTVNITLHNPAVINLGPDKNYCAPGSHTLSIPNNTNGNVLWSNGSKGKSISVNSSGTYWVKVTNSCGTYSDTAKITFMSGSALNVGDTISKCDNVTANLVANVTGGTYLWSTNATTRNIIVANPGTYWVRYTDNCGTYYDTVYVVNLGMASVDLGSDTLICDGEQIELDAGSSGSFYMWNTGAQTRKITVDSTGTYYVSSNNGCGPVWDTINVEVLNLPLDTIGDSAFFCVGGYIDVNAGLWGYGSYYYWDDGASGRFHRYSTPGAHWVDVGNYCDTIRVNFYVKEMLHVPFDLGNDTALCGPLLLETGLSGIRNRFFWSDGTDEAQTQVTASDIYWVEITNACGVYTDTIKVEILFPPQIDAPNKIICNGTPVVLEAMPDTLTVYQWNTGSTSQSIVADTAGWYKLYAYNKCDTVRDSVLIREQSDIVFDLGNDTVFCEPHQLVLNVGNLGADSLRWSTGSKNGVLPISTSGTYWVTLYNSCGEYKDTINVQILSRPGGRVADKAFCIGDTAVLNAYEPMVTAYRWNTGATSSSIIVDTTGWYYVDLQSACGWTRDSIHVQVDEPIPPFDLGNDTIFCKGFIWLDPGYIPGATYTWQDFTNSRQHIASSSGKYYVTVSNTCDSRSDTINVLITGPPVYVLGDTVRFCTGSTLTLNAQNPGSTYLWNDGSTSQQLSTDSTGLYWVTIENLCGKLTDTVQLITDKPLDSLELGNDTSICRGEVLTLKTGYPGSGITTLWSTGATGSQIQVNQTGDYWVVISNTCGSWEDTIHVEVLDIPVYSLGPDTVICAIDGRVDLFGPPNMVTYQWSSGASSQNFTATKAGTYWLTVNNGCFSYTDSIFLKEEYPIDIDLGPDTVLCFGESLFLTPGNVGYKLHWNNNFRGSVKEVTRSGEHWVWAKNSCGLFSDTIQVWFDLPVDAYPIDTTVCDDDEAVFDFTGTRFTVEWFDGSRELVRSFAEEGIYSALLTNTCGTFPKDFEVNIVDCDCPLYVPNTFTPDGDGVNDEFLIGYDCQLTSFEIRIFNRWGEVIYESDDSLLRWDGVIDGKPLPIGVYIYIIDYSWSVYDETHRAQIKEVLFIIK</sequence>
<keyword evidence="1" id="KW-0732">Signal</keyword>
<organism evidence="2 3">
    <name type="scientific">Owenweeksia hongkongensis (strain DSM 17368 / CIP 108786 / JCM 12287 / NRRL B-23963 / UST20020801)</name>
    <dbReference type="NCBI Taxonomy" id="926562"/>
    <lineage>
        <taxon>Bacteria</taxon>
        <taxon>Pseudomonadati</taxon>
        <taxon>Bacteroidota</taxon>
        <taxon>Flavobacteriia</taxon>
        <taxon>Flavobacteriales</taxon>
        <taxon>Owenweeksiaceae</taxon>
        <taxon>Owenweeksia</taxon>
    </lineage>
</organism>
<dbReference type="eggNOG" id="COG3386">
    <property type="taxonomic scope" value="Bacteria"/>
</dbReference>
<name>G8R912_OWEHD</name>
<dbReference type="HOGENOM" id="CLU_259108_0_0_10"/>
<evidence type="ECO:0000256" key="1">
    <source>
        <dbReference type="SAM" id="SignalP"/>
    </source>
</evidence>
<proteinExistence type="predicted"/>
<dbReference type="eggNOG" id="COG4386">
    <property type="taxonomic scope" value="Bacteria"/>
</dbReference>
<keyword evidence="3" id="KW-1185">Reference proteome</keyword>
<dbReference type="OrthoDB" id="9765926at2"/>
<dbReference type="KEGG" id="oho:Oweho_2656"/>
<feature type="chain" id="PRO_5003515688" description="Ig-like domain-containing protein" evidence="1">
    <location>
        <begin position="21"/>
        <end position="1233"/>
    </location>
</feature>
<evidence type="ECO:0008006" key="4">
    <source>
        <dbReference type="Google" id="ProtNLM"/>
    </source>
</evidence>